<dbReference type="RefSeq" id="WP_197681653.1">
    <property type="nucleotide sequence ID" value="NZ_LT629732.1"/>
</dbReference>
<feature type="transmembrane region" description="Helical" evidence="7">
    <location>
        <begin position="56"/>
        <end position="73"/>
    </location>
</feature>
<evidence type="ECO:0000259" key="8">
    <source>
        <dbReference type="Pfam" id="PF00892"/>
    </source>
</evidence>
<evidence type="ECO:0000256" key="5">
    <source>
        <dbReference type="ARBA" id="ARBA00023136"/>
    </source>
</evidence>
<dbReference type="GO" id="GO:0016020">
    <property type="term" value="C:membrane"/>
    <property type="evidence" value="ECO:0007669"/>
    <property type="project" value="UniProtKB-SubCell"/>
</dbReference>
<evidence type="ECO:0000256" key="3">
    <source>
        <dbReference type="ARBA" id="ARBA00022692"/>
    </source>
</evidence>
<feature type="transmembrane region" description="Helical" evidence="7">
    <location>
        <begin position="85"/>
        <end position="104"/>
    </location>
</feature>
<evidence type="ECO:0000256" key="7">
    <source>
        <dbReference type="SAM" id="Phobius"/>
    </source>
</evidence>
<feature type="transmembrane region" description="Helical" evidence="7">
    <location>
        <begin position="288"/>
        <end position="305"/>
    </location>
</feature>
<keyword evidence="10" id="KW-1185">Reference proteome</keyword>
<name>A0A1H1M308_9ACTN</name>
<organism evidence="9 10">
    <name type="scientific">Actinopolymorpha singaporensis</name>
    <dbReference type="NCBI Taxonomy" id="117157"/>
    <lineage>
        <taxon>Bacteria</taxon>
        <taxon>Bacillati</taxon>
        <taxon>Actinomycetota</taxon>
        <taxon>Actinomycetes</taxon>
        <taxon>Propionibacteriales</taxon>
        <taxon>Actinopolymorphaceae</taxon>
        <taxon>Actinopolymorpha</taxon>
    </lineage>
</organism>
<evidence type="ECO:0000313" key="10">
    <source>
        <dbReference type="Proteomes" id="UP000198983"/>
    </source>
</evidence>
<evidence type="ECO:0000256" key="4">
    <source>
        <dbReference type="ARBA" id="ARBA00022989"/>
    </source>
</evidence>
<feature type="transmembrane region" description="Helical" evidence="7">
    <location>
        <begin position="233"/>
        <end position="255"/>
    </location>
</feature>
<evidence type="ECO:0000256" key="6">
    <source>
        <dbReference type="SAM" id="MobiDB-lite"/>
    </source>
</evidence>
<evidence type="ECO:0000256" key="2">
    <source>
        <dbReference type="ARBA" id="ARBA00007362"/>
    </source>
</evidence>
<evidence type="ECO:0000313" key="9">
    <source>
        <dbReference type="EMBL" id="SDR81204.1"/>
    </source>
</evidence>
<gene>
    <name evidence="9" type="ORF">SAMN04489717_0656</name>
</gene>
<dbReference type="EMBL" id="LT629732">
    <property type="protein sequence ID" value="SDR81204.1"/>
    <property type="molecule type" value="Genomic_DNA"/>
</dbReference>
<comment type="similarity">
    <text evidence="2">Belongs to the EamA transporter family.</text>
</comment>
<dbReference type="Proteomes" id="UP000198983">
    <property type="component" value="Chromosome I"/>
</dbReference>
<keyword evidence="4 7" id="KW-1133">Transmembrane helix</keyword>
<evidence type="ECO:0000256" key="1">
    <source>
        <dbReference type="ARBA" id="ARBA00004141"/>
    </source>
</evidence>
<feature type="transmembrane region" description="Helical" evidence="7">
    <location>
        <begin position="172"/>
        <end position="190"/>
    </location>
</feature>
<feature type="region of interest" description="Disordered" evidence="6">
    <location>
        <begin position="314"/>
        <end position="334"/>
    </location>
</feature>
<proteinExistence type="inferred from homology"/>
<reference evidence="9 10" key="1">
    <citation type="submission" date="2016-10" db="EMBL/GenBank/DDBJ databases">
        <authorList>
            <person name="de Groot N.N."/>
        </authorList>
    </citation>
    <scope>NUCLEOTIDE SEQUENCE [LARGE SCALE GENOMIC DNA]</scope>
    <source>
        <strain evidence="9 10">DSM 22024</strain>
    </source>
</reference>
<keyword evidence="5 7" id="KW-0472">Membrane</keyword>
<feature type="transmembrane region" description="Helical" evidence="7">
    <location>
        <begin position="142"/>
        <end position="160"/>
    </location>
</feature>
<comment type="subcellular location">
    <subcellularLocation>
        <location evidence="1">Membrane</location>
        <topology evidence="1">Multi-pass membrane protein</topology>
    </subcellularLocation>
</comment>
<dbReference type="SUPFAM" id="SSF103481">
    <property type="entry name" value="Multidrug resistance efflux transporter EmrE"/>
    <property type="match status" value="2"/>
</dbReference>
<dbReference type="AlphaFoldDB" id="A0A1H1M308"/>
<dbReference type="PANTHER" id="PTHR32322">
    <property type="entry name" value="INNER MEMBRANE TRANSPORTER"/>
    <property type="match status" value="1"/>
</dbReference>
<feature type="transmembrane region" description="Helical" evidence="7">
    <location>
        <begin position="202"/>
        <end position="221"/>
    </location>
</feature>
<feature type="transmembrane region" description="Helical" evidence="7">
    <location>
        <begin position="110"/>
        <end position="133"/>
    </location>
</feature>
<feature type="region of interest" description="Disordered" evidence="6">
    <location>
        <begin position="1"/>
        <end position="20"/>
    </location>
</feature>
<dbReference type="InterPro" id="IPR000620">
    <property type="entry name" value="EamA_dom"/>
</dbReference>
<feature type="compositionally biased region" description="Low complexity" evidence="6">
    <location>
        <begin position="1"/>
        <end position="15"/>
    </location>
</feature>
<dbReference type="InterPro" id="IPR037185">
    <property type="entry name" value="EmrE-like"/>
</dbReference>
<feature type="transmembrane region" description="Helical" evidence="7">
    <location>
        <begin position="262"/>
        <end position="282"/>
    </location>
</feature>
<accession>A0A1H1M308</accession>
<sequence>MSEAAGPTAGPTAGHTARDRTWLGRHPGPVLAAGALGVSGSAVLIDLSRTSPGTASFYRCLLALPLLAPLVALERRRSGVLSRRLHLFAMAAGVLFAGDMLLWTQAIAEVGAGLSTVLVNLQVVFVPLLAWLVDRERVTSRFLVVLPLLLVGVALTAGVVDGGAAGSRPVAGAVHAGLAALCYSGYLFLLRRGGHGGPVIAAYGDVIATAAVVSLVLGAVWHGVDLSPGWTAIGWLALVSVCGQVIGWLLVALASPRLPSHIGAILLLFTPVGAVALGALVLHERPTAAQLLGCVLILGCGYFASRGRGEDVRKAREDRAGADVDPGGSSSFRR</sequence>
<dbReference type="STRING" id="117157.SAMN04489717_0656"/>
<keyword evidence="3 7" id="KW-0812">Transmembrane</keyword>
<protein>
    <submittedName>
        <fullName evidence="9">Permease of the drug/metabolite transporter (DMT) superfamily</fullName>
    </submittedName>
</protein>
<feature type="domain" description="EamA" evidence="8">
    <location>
        <begin position="32"/>
        <end position="156"/>
    </location>
</feature>
<dbReference type="InterPro" id="IPR050638">
    <property type="entry name" value="AA-Vitamin_Transporters"/>
</dbReference>
<dbReference type="Pfam" id="PF00892">
    <property type="entry name" value="EamA"/>
    <property type="match status" value="2"/>
</dbReference>
<feature type="domain" description="EamA" evidence="8">
    <location>
        <begin position="174"/>
        <end position="299"/>
    </location>
</feature>
<dbReference type="PANTHER" id="PTHR32322:SF2">
    <property type="entry name" value="EAMA DOMAIN-CONTAINING PROTEIN"/>
    <property type="match status" value="1"/>
</dbReference>